<accession>A0A9W4IYH4</accession>
<evidence type="ECO:0000259" key="3">
    <source>
        <dbReference type="Pfam" id="PF13649"/>
    </source>
</evidence>
<evidence type="ECO:0000313" key="4">
    <source>
        <dbReference type="EMBL" id="CAG8362001.1"/>
    </source>
</evidence>
<evidence type="ECO:0000313" key="5">
    <source>
        <dbReference type="Proteomes" id="UP001152646"/>
    </source>
</evidence>
<keyword evidence="2" id="KW-0808">Transferase</keyword>
<gene>
    <name evidence="4" type="ORF">PSALAMII_LOCUS3968</name>
</gene>
<dbReference type="GO" id="GO:0030798">
    <property type="term" value="F:trans-aconitate 2-methyltransferase activity"/>
    <property type="evidence" value="ECO:0007669"/>
    <property type="project" value="InterPro"/>
</dbReference>
<dbReference type="Proteomes" id="UP001152646">
    <property type="component" value="Unassembled WGS sequence"/>
</dbReference>
<sequence length="292" mass="33025">MRTQIQSAQLLKLCTKPSRPTNPRQFTRQFTTTEMSSKDWSASQYLKFENERTQPARDLLARVPLSSPNRIIDLGCGPANSTTVLTARYPNAKVTGLDSSPDMINKAKTILPEVDFHVADLNTWQTEEKVDLFFSNAVFQWLKGPDRIAVIKRLLESQEKGTVFAFQVPNNLSEPSHVLMGEAAAAGPWKEKLAGVQRDGFQSPQELYDAVKPFASVVDIFETSYYHSLESHEAVIEWVKGTGLRPFVDPLDEEEKKGFLREYLKRLKGVYPVSVDGRVLLKYPRLFMVAVK</sequence>
<feature type="domain" description="Methyltransferase" evidence="3">
    <location>
        <begin position="71"/>
        <end position="155"/>
    </location>
</feature>
<dbReference type="OrthoDB" id="66144at2759"/>
<dbReference type="EMBL" id="CAJVPA010000144">
    <property type="protein sequence ID" value="CAG8362001.1"/>
    <property type="molecule type" value="Genomic_DNA"/>
</dbReference>
<keyword evidence="1" id="KW-0489">Methyltransferase</keyword>
<name>A0A9W4IYH4_9EURO</name>
<dbReference type="Gene3D" id="1.10.150.290">
    <property type="entry name" value="S-adenosyl-L-methionine-dependent methyltransferases"/>
    <property type="match status" value="1"/>
</dbReference>
<dbReference type="InterPro" id="IPR023149">
    <property type="entry name" value="Trans_acon_MeTrfase_C"/>
</dbReference>
<reference evidence="4" key="1">
    <citation type="submission" date="2021-07" db="EMBL/GenBank/DDBJ databases">
        <authorList>
            <person name="Branca A.L. A."/>
        </authorList>
    </citation>
    <scope>NUCLEOTIDE SEQUENCE</scope>
</reference>
<dbReference type="GO" id="GO:0032259">
    <property type="term" value="P:methylation"/>
    <property type="evidence" value="ECO:0007669"/>
    <property type="project" value="UniProtKB-KW"/>
</dbReference>
<dbReference type="InterPro" id="IPR041698">
    <property type="entry name" value="Methyltransf_25"/>
</dbReference>
<comment type="caution">
    <text evidence="4">The sequence shown here is derived from an EMBL/GenBank/DDBJ whole genome shotgun (WGS) entry which is preliminary data.</text>
</comment>
<dbReference type="NCBIfam" id="NF002463">
    <property type="entry name" value="PRK01683.1"/>
    <property type="match status" value="1"/>
</dbReference>
<evidence type="ECO:0000256" key="1">
    <source>
        <dbReference type="ARBA" id="ARBA00022603"/>
    </source>
</evidence>
<dbReference type="SUPFAM" id="SSF53335">
    <property type="entry name" value="S-adenosyl-L-methionine-dependent methyltransferases"/>
    <property type="match status" value="1"/>
</dbReference>
<dbReference type="Gene3D" id="3.40.50.150">
    <property type="entry name" value="Vaccinia Virus protein VP39"/>
    <property type="match status" value="1"/>
</dbReference>
<dbReference type="AlphaFoldDB" id="A0A9W4IYH4"/>
<dbReference type="PANTHER" id="PTHR43861:SF1">
    <property type="entry name" value="TRANS-ACONITATE 2-METHYLTRANSFERASE"/>
    <property type="match status" value="1"/>
</dbReference>
<evidence type="ECO:0000256" key="2">
    <source>
        <dbReference type="ARBA" id="ARBA00022679"/>
    </source>
</evidence>
<proteinExistence type="predicted"/>
<protein>
    <recommendedName>
        <fullName evidence="3">Methyltransferase domain-containing protein</fullName>
    </recommendedName>
</protein>
<dbReference type="InterPro" id="IPR029063">
    <property type="entry name" value="SAM-dependent_MTases_sf"/>
</dbReference>
<dbReference type="Pfam" id="PF13649">
    <property type="entry name" value="Methyltransf_25"/>
    <property type="match status" value="1"/>
</dbReference>
<dbReference type="PANTHER" id="PTHR43861">
    <property type="entry name" value="TRANS-ACONITATE 2-METHYLTRANSFERASE-RELATED"/>
    <property type="match status" value="1"/>
</dbReference>
<dbReference type="CDD" id="cd02440">
    <property type="entry name" value="AdoMet_MTases"/>
    <property type="match status" value="1"/>
</dbReference>
<organism evidence="4 5">
    <name type="scientific">Penicillium salamii</name>
    <dbReference type="NCBI Taxonomy" id="1612424"/>
    <lineage>
        <taxon>Eukaryota</taxon>
        <taxon>Fungi</taxon>
        <taxon>Dikarya</taxon>
        <taxon>Ascomycota</taxon>
        <taxon>Pezizomycotina</taxon>
        <taxon>Eurotiomycetes</taxon>
        <taxon>Eurotiomycetidae</taxon>
        <taxon>Eurotiales</taxon>
        <taxon>Aspergillaceae</taxon>
        <taxon>Penicillium</taxon>
    </lineage>
</organism>